<dbReference type="InterPro" id="IPR020460">
    <property type="entry name" value="Znf_C4-type_bac"/>
</dbReference>
<dbReference type="InterPro" id="IPR020458">
    <property type="entry name" value="Znf_DskA_TraR_CS"/>
</dbReference>
<dbReference type="Pfam" id="PF01258">
    <property type="entry name" value="zf-dskA_traR"/>
    <property type="match status" value="1"/>
</dbReference>
<dbReference type="PATRIC" id="fig|1121439.3.peg.1836"/>
<dbReference type="RefSeq" id="WP_020887176.1">
    <property type="nucleotide sequence ID" value="NZ_ATHI01000026.1"/>
</dbReference>
<reference evidence="6 7" key="1">
    <citation type="journal article" date="2013" name="Genome Announc.">
        <title>Draft genome sequences for three mercury-methylating, sulfate-reducing bacteria.</title>
        <authorList>
            <person name="Brown S.D."/>
            <person name="Hurt R.A.Jr."/>
            <person name="Gilmour C.C."/>
            <person name="Elias D.A."/>
        </authorList>
    </citation>
    <scope>NUCLEOTIDE SEQUENCE [LARGE SCALE GENOMIC DNA]</scope>
    <source>
        <strain evidence="6 7">DSM 16529</strain>
    </source>
</reference>
<gene>
    <name evidence="6" type="ORF">dsat_0482</name>
</gene>
<comment type="caution">
    <text evidence="6">The sequence shown here is derived from an EMBL/GenBank/DDBJ whole genome shotgun (WGS) entry which is preliminary data.</text>
</comment>
<dbReference type="PANTHER" id="PTHR33823">
    <property type="entry name" value="RNA POLYMERASE-BINDING TRANSCRIPTION FACTOR DKSA-RELATED"/>
    <property type="match status" value="1"/>
</dbReference>
<dbReference type="EMBL" id="ATHI01000026">
    <property type="protein sequence ID" value="EPR33041.1"/>
    <property type="molecule type" value="Genomic_DNA"/>
</dbReference>
<evidence type="ECO:0000259" key="5">
    <source>
        <dbReference type="Pfam" id="PF01258"/>
    </source>
</evidence>
<protein>
    <submittedName>
        <fullName evidence="6">Transcriptional regulator, TraR/DksA family</fullName>
    </submittedName>
</protein>
<dbReference type="AlphaFoldDB" id="S7T8W2"/>
<dbReference type="Proteomes" id="UP000014975">
    <property type="component" value="Unassembled WGS sequence"/>
</dbReference>
<evidence type="ECO:0000256" key="2">
    <source>
        <dbReference type="ARBA" id="ARBA00022771"/>
    </source>
</evidence>
<dbReference type="PANTHER" id="PTHR33823:SF4">
    <property type="entry name" value="GENERAL STRESS PROTEIN 16O"/>
    <property type="match status" value="1"/>
</dbReference>
<dbReference type="PROSITE" id="PS51128">
    <property type="entry name" value="ZF_DKSA_2"/>
    <property type="match status" value="1"/>
</dbReference>
<keyword evidence="2" id="KW-0863">Zinc-finger</keyword>
<keyword evidence="3" id="KW-0862">Zinc</keyword>
<evidence type="ECO:0000313" key="7">
    <source>
        <dbReference type="Proteomes" id="UP000014975"/>
    </source>
</evidence>
<keyword evidence="1" id="KW-0479">Metal-binding</keyword>
<organism evidence="6 7">
    <name type="scientific">Alkalidesulfovibrio alkalitolerans DSM 16529</name>
    <dbReference type="NCBI Taxonomy" id="1121439"/>
    <lineage>
        <taxon>Bacteria</taxon>
        <taxon>Pseudomonadati</taxon>
        <taxon>Thermodesulfobacteriota</taxon>
        <taxon>Desulfovibrionia</taxon>
        <taxon>Desulfovibrionales</taxon>
        <taxon>Desulfovibrionaceae</taxon>
        <taxon>Alkalidesulfovibrio</taxon>
    </lineage>
</organism>
<evidence type="ECO:0000256" key="1">
    <source>
        <dbReference type="ARBA" id="ARBA00022723"/>
    </source>
</evidence>
<dbReference type="GO" id="GO:0008270">
    <property type="term" value="F:zinc ion binding"/>
    <property type="evidence" value="ECO:0007669"/>
    <property type="project" value="UniProtKB-KW"/>
</dbReference>
<feature type="domain" description="Zinc finger DksA/TraR C4-type" evidence="5">
    <location>
        <begin position="80"/>
        <end position="110"/>
    </location>
</feature>
<evidence type="ECO:0000256" key="3">
    <source>
        <dbReference type="ARBA" id="ARBA00022833"/>
    </source>
</evidence>
<dbReference type="eggNOG" id="COG1734">
    <property type="taxonomic scope" value="Bacteria"/>
</dbReference>
<sequence>MDDAKRRQIRRRIEEAIAELQAQINGLEDNAKPVSLDEPIGRLSRMDAIANQALSGRVLAEAKTRLSRLQRALVAVDSPDFGLCDECGEEIPLPRLLAMPEARRCVDCAE</sequence>
<proteinExistence type="predicted"/>
<feature type="zinc finger region" description="dksA C4-type" evidence="4">
    <location>
        <begin position="84"/>
        <end position="108"/>
    </location>
</feature>
<accession>S7T8W2</accession>
<evidence type="ECO:0000313" key="6">
    <source>
        <dbReference type="EMBL" id="EPR33041.1"/>
    </source>
</evidence>
<dbReference type="SUPFAM" id="SSF57716">
    <property type="entry name" value="Glucocorticoid receptor-like (DNA-binding domain)"/>
    <property type="match status" value="1"/>
</dbReference>
<dbReference type="InterPro" id="IPR000962">
    <property type="entry name" value="Znf_DskA_TraR"/>
</dbReference>
<evidence type="ECO:0000256" key="4">
    <source>
        <dbReference type="PROSITE-ProRule" id="PRU00510"/>
    </source>
</evidence>
<name>S7T8W2_9BACT</name>
<dbReference type="PRINTS" id="PR00618">
    <property type="entry name" value="DKSAZNFINGER"/>
</dbReference>
<dbReference type="OrthoDB" id="1121111at2"/>
<dbReference type="STRING" id="1121439.dsat_0482"/>
<dbReference type="PROSITE" id="PS01102">
    <property type="entry name" value="ZF_DKSA_1"/>
    <property type="match status" value="1"/>
</dbReference>
<keyword evidence="7" id="KW-1185">Reference proteome</keyword>
<dbReference type="Gene3D" id="1.20.120.910">
    <property type="entry name" value="DksA, coiled-coil domain"/>
    <property type="match status" value="1"/>
</dbReference>